<evidence type="ECO:0000256" key="1">
    <source>
        <dbReference type="SAM" id="Coils"/>
    </source>
</evidence>
<evidence type="ECO:0000313" key="3">
    <source>
        <dbReference type="Ensembl" id="ENSMMOP00000010479.1"/>
    </source>
</evidence>
<keyword evidence="4" id="KW-1185">Reference proteome</keyword>
<dbReference type="Proteomes" id="UP000261620">
    <property type="component" value="Unplaced"/>
</dbReference>
<dbReference type="InterPro" id="IPR019152">
    <property type="entry name" value="DUF2046"/>
</dbReference>
<dbReference type="Ensembl" id="ENSMMOT00000010662.1">
    <property type="protein sequence ID" value="ENSMMOP00000010479.1"/>
    <property type="gene ID" value="ENSMMOG00000008088.1"/>
</dbReference>
<dbReference type="STRING" id="94237.ENSMMOP00000010479"/>
<feature type="coiled-coil region" evidence="1">
    <location>
        <begin position="246"/>
        <end position="298"/>
    </location>
</feature>
<organism evidence="3 4">
    <name type="scientific">Mola mola</name>
    <name type="common">Ocean sunfish</name>
    <name type="synonym">Tetraodon mola</name>
    <dbReference type="NCBI Taxonomy" id="94237"/>
    <lineage>
        <taxon>Eukaryota</taxon>
        <taxon>Metazoa</taxon>
        <taxon>Chordata</taxon>
        <taxon>Craniata</taxon>
        <taxon>Vertebrata</taxon>
        <taxon>Euteleostomi</taxon>
        <taxon>Actinopterygii</taxon>
        <taxon>Neopterygii</taxon>
        <taxon>Teleostei</taxon>
        <taxon>Neoteleostei</taxon>
        <taxon>Acanthomorphata</taxon>
        <taxon>Eupercaria</taxon>
        <taxon>Tetraodontiformes</taxon>
        <taxon>Molidae</taxon>
        <taxon>Mola</taxon>
    </lineage>
</organism>
<name>A0A3Q3WNG4_MOLML</name>
<dbReference type="PANTHER" id="PTHR15276">
    <property type="entry name" value="H4 D10S170 PROTEIN-RELATED"/>
    <property type="match status" value="1"/>
</dbReference>
<reference evidence="3" key="2">
    <citation type="submission" date="2025-09" db="UniProtKB">
        <authorList>
            <consortium name="Ensembl"/>
        </authorList>
    </citation>
    <scope>IDENTIFICATION</scope>
</reference>
<feature type="compositionally biased region" description="Acidic residues" evidence="2">
    <location>
        <begin position="1"/>
        <end position="10"/>
    </location>
</feature>
<dbReference type="AlphaFoldDB" id="A0A3Q3WNG4"/>
<dbReference type="Pfam" id="PF09755">
    <property type="entry name" value="DUF2046"/>
    <property type="match status" value="1"/>
</dbReference>
<feature type="compositionally biased region" description="Polar residues" evidence="2">
    <location>
        <begin position="413"/>
        <end position="436"/>
    </location>
</feature>
<keyword evidence="1" id="KW-0175">Coiled coil</keyword>
<sequence length="436" mass="49870">MADSASESDTDGAGSSSATPMSSSASNSGKPSIVISQFRLEELTNRLASLQQENKVLKIELETFKLKCKALQEENRDLRKASVTIQARAEQEEEFISNTLFKKIQALQKEKETLAVNYEKEEEFLTNELSRKLMQLQHEKAELEQHLEQEQEFQVNKLMKKIKKMENETISKQLTLEQLRREKIDLENTLEQEQEALVNRLWKRMDKLEAEKRILQEKLDQPVSAPPSPRDISMEIDSPENMMRHIRFLKNEVERLKKSLRTTELQHTEKRAQYIEEERHMREENIRLQRKLQREMERREITEHTTGQIIKKGTLHVQLSLYEWHPISVAGLSYGSHTVGFTPPATLSRAAISHYNTPALHVHGSSSHAVARPSPRRSTSPDKFKRPTPPPSPNTHSGAQQAQPPLPPPAQPMVQSMSSPAAMSQHTAAQQPPSQP</sequence>
<evidence type="ECO:0000256" key="2">
    <source>
        <dbReference type="SAM" id="MobiDB-lite"/>
    </source>
</evidence>
<feature type="coiled-coil region" evidence="1">
    <location>
        <begin position="33"/>
        <end position="218"/>
    </location>
</feature>
<evidence type="ECO:0000313" key="4">
    <source>
        <dbReference type="Proteomes" id="UP000261620"/>
    </source>
</evidence>
<feature type="region of interest" description="Disordered" evidence="2">
    <location>
        <begin position="1"/>
        <end position="30"/>
    </location>
</feature>
<feature type="compositionally biased region" description="Low complexity" evidence="2">
    <location>
        <begin position="12"/>
        <end position="29"/>
    </location>
</feature>
<feature type="region of interest" description="Disordered" evidence="2">
    <location>
        <begin position="363"/>
        <end position="436"/>
    </location>
</feature>
<reference evidence="3" key="1">
    <citation type="submission" date="2025-08" db="UniProtKB">
        <authorList>
            <consortium name="Ensembl"/>
        </authorList>
    </citation>
    <scope>IDENTIFICATION</scope>
</reference>
<proteinExistence type="predicted"/>
<dbReference type="PANTHER" id="PTHR15276:SF1">
    <property type="entry name" value="CCDC6A PROTEIN"/>
    <property type="match status" value="1"/>
</dbReference>
<dbReference type="OMA" id="DTQQEHN"/>
<protein>
    <submittedName>
        <fullName evidence="3">Uncharacterized protein</fullName>
    </submittedName>
</protein>
<accession>A0A3Q3WNG4</accession>